<sequence length="49" mass="5471">MLGKLGFITNFISNHNLKANIVGPSLFLMLMVSSNYLDIIFKVQMIGIL</sequence>
<evidence type="ECO:0000313" key="1">
    <source>
        <dbReference type="EMBL" id="SVB30514.1"/>
    </source>
</evidence>
<proteinExistence type="predicted"/>
<gene>
    <name evidence="1" type="ORF">METZ01_LOCUS183368</name>
</gene>
<reference evidence="1" key="1">
    <citation type="submission" date="2018-05" db="EMBL/GenBank/DDBJ databases">
        <authorList>
            <person name="Lanie J.A."/>
            <person name="Ng W.-L."/>
            <person name="Kazmierczak K.M."/>
            <person name="Andrzejewski T.M."/>
            <person name="Davidsen T.M."/>
            <person name="Wayne K.J."/>
            <person name="Tettelin H."/>
            <person name="Glass J.I."/>
            <person name="Rusch D."/>
            <person name="Podicherti R."/>
            <person name="Tsui H.-C.T."/>
            <person name="Winkler M.E."/>
        </authorList>
    </citation>
    <scope>NUCLEOTIDE SEQUENCE</scope>
</reference>
<organism evidence="1">
    <name type="scientific">marine metagenome</name>
    <dbReference type="NCBI Taxonomy" id="408172"/>
    <lineage>
        <taxon>unclassified sequences</taxon>
        <taxon>metagenomes</taxon>
        <taxon>ecological metagenomes</taxon>
    </lineage>
</organism>
<name>A0A382CXI8_9ZZZZ</name>
<accession>A0A382CXI8</accession>
<dbReference type="EMBL" id="UINC01036479">
    <property type="protein sequence ID" value="SVB30514.1"/>
    <property type="molecule type" value="Genomic_DNA"/>
</dbReference>
<protein>
    <submittedName>
        <fullName evidence="1">Uncharacterized protein</fullName>
    </submittedName>
</protein>
<dbReference type="AlphaFoldDB" id="A0A382CXI8"/>